<dbReference type="PANTHER" id="PTHR43776">
    <property type="entry name" value="TRANSPORT ATP-BINDING PROTEIN"/>
    <property type="match status" value="1"/>
</dbReference>
<dbReference type="InterPro" id="IPR017871">
    <property type="entry name" value="ABC_transporter-like_CS"/>
</dbReference>
<feature type="domain" description="ABC transporter" evidence="4">
    <location>
        <begin position="5"/>
        <end position="248"/>
    </location>
</feature>
<protein>
    <submittedName>
        <fullName evidence="5">Dipeptide/oligopeptide/nickel ABC transporter ATP-binding protein</fullName>
    </submittedName>
</protein>
<dbReference type="CDD" id="cd03257">
    <property type="entry name" value="ABC_NikE_OppD_transporters"/>
    <property type="match status" value="1"/>
</dbReference>
<evidence type="ECO:0000313" key="6">
    <source>
        <dbReference type="Proteomes" id="UP001652338"/>
    </source>
</evidence>
<reference evidence="5 6" key="1">
    <citation type="journal article" date="2021" name="ISME Commun">
        <title>Automated analysis of genomic sequences facilitates high-throughput and comprehensive description of bacteria.</title>
        <authorList>
            <person name="Hitch T.C.A."/>
        </authorList>
    </citation>
    <scope>NUCLEOTIDE SEQUENCE [LARGE SCALE GENOMIC DNA]</scope>
    <source>
        <strain evidence="5 6">Sanger_29</strain>
    </source>
</reference>
<gene>
    <name evidence="5" type="ORF">OCV47_05625</name>
</gene>
<dbReference type="InterPro" id="IPR027417">
    <property type="entry name" value="P-loop_NTPase"/>
</dbReference>
<keyword evidence="3 5" id="KW-0067">ATP-binding</keyword>
<comment type="caution">
    <text evidence="5">The sequence shown here is derived from an EMBL/GenBank/DDBJ whole genome shotgun (WGS) entry which is preliminary data.</text>
</comment>
<dbReference type="InterPro" id="IPR003593">
    <property type="entry name" value="AAA+_ATPase"/>
</dbReference>
<keyword evidence="1" id="KW-0813">Transport</keyword>
<organism evidence="5 6">
    <name type="scientific">Muricoprocola aceti</name>
    <dbReference type="NCBI Taxonomy" id="2981772"/>
    <lineage>
        <taxon>Bacteria</taxon>
        <taxon>Bacillati</taxon>
        <taxon>Bacillota</taxon>
        <taxon>Clostridia</taxon>
        <taxon>Lachnospirales</taxon>
        <taxon>Lachnospiraceae</taxon>
        <taxon>Muricoprocola</taxon>
    </lineage>
</organism>
<evidence type="ECO:0000256" key="2">
    <source>
        <dbReference type="ARBA" id="ARBA00022741"/>
    </source>
</evidence>
<dbReference type="InterPro" id="IPR003439">
    <property type="entry name" value="ABC_transporter-like_ATP-bd"/>
</dbReference>
<dbReference type="InterPro" id="IPR050319">
    <property type="entry name" value="ABC_transp_ATP-bind"/>
</dbReference>
<dbReference type="SMART" id="SM00382">
    <property type="entry name" value="AAA"/>
    <property type="match status" value="1"/>
</dbReference>
<evidence type="ECO:0000256" key="1">
    <source>
        <dbReference type="ARBA" id="ARBA00022448"/>
    </source>
</evidence>
<dbReference type="Proteomes" id="UP001652338">
    <property type="component" value="Unassembled WGS sequence"/>
</dbReference>
<evidence type="ECO:0000256" key="3">
    <source>
        <dbReference type="ARBA" id="ARBA00022840"/>
    </source>
</evidence>
<name>A0ABT2SK01_9FIRM</name>
<dbReference type="EMBL" id="JAOQKE010000004">
    <property type="protein sequence ID" value="MCU6724834.1"/>
    <property type="molecule type" value="Genomic_DNA"/>
</dbReference>
<accession>A0ABT2SK01</accession>
<proteinExistence type="predicted"/>
<evidence type="ECO:0000259" key="4">
    <source>
        <dbReference type="PROSITE" id="PS50893"/>
    </source>
</evidence>
<dbReference type="GO" id="GO:0005524">
    <property type="term" value="F:ATP binding"/>
    <property type="evidence" value="ECO:0007669"/>
    <property type="project" value="UniProtKB-KW"/>
</dbReference>
<keyword evidence="6" id="KW-1185">Reference proteome</keyword>
<dbReference type="Pfam" id="PF00005">
    <property type="entry name" value="ABC_tran"/>
    <property type="match status" value="1"/>
</dbReference>
<dbReference type="RefSeq" id="WP_262654268.1">
    <property type="nucleotide sequence ID" value="NZ_JAOQKE010000004.1"/>
</dbReference>
<keyword evidence="2" id="KW-0547">Nucleotide-binding</keyword>
<sequence>MSIILEAEHLTKIFRKKGSAPLKAVDDISFQLKAGETLGIVGESGSGKSTLAKLLTRLTDPTSGTLKYEGKDITMLKGNGLRELYGNMQMVFQDPVSSFDPRRTLGDGIGESLRNRGMKKEEIQKRVEEVLEQAGLDPRFAARYPHEVSGGQCQRAAIARALAVEPKILICDEATSALDVTIQKQIMELLQELKEQHGLSFIFICHNLALVQMFCDRVLVLYEGRIVESGTPDEIIQSPGEVYTKKLIESVFE</sequence>
<dbReference type="PROSITE" id="PS50893">
    <property type="entry name" value="ABC_TRANSPORTER_2"/>
    <property type="match status" value="1"/>
</dbReference>
<evidence type="ECO:0000313" key="5">
    <source>
        <dbReference type="EMBL" id="MCU6724834.1"/>
    </source>
</evidence>
<dbReference type="Gene3D" id="3.40.50.300">
    <property type="entry name" value="P-loop containing nucleotide triphosphate hydrolases"/>
    <property type="match status" value="1"/>
</dbReference>
<dbReference type="SUPFAM" id="SSF52540">
    <property type="entry name" value="P-loop containing nucleoside triphosphate hydrolases"/>
    <property type="match status" value="1"/>
</dbReference>
<dbReference type="PROSITE" id="PS00211">
    <property type="entry name" value="ABC_TRANSPORTER_1"/>
    <property type="match status" value="1"/>
</dbReference>